<protein>
    <recommendedName>
        <fullName evidence="5">DUF732 domain-containing protein</fullName>
    </recommendedName>
</protein>
<sequence>MKRTAATALTALVLAAALTACSSNDSTHAAPKKKPEPTTAPSAPSPTAVADAEAAAGIPPEPNAAMKLGYLRALTGIDPDIVHGKEDKAVDRGRNQCRTIHNFPKDKPKQAEMAEMRFTSPSHPEGFGKAKAAQIVEAVHTNLCPKS</sequence>
<feature type="signal peptide" evidence="2">
    <location>
        <begin position="1"/>
        <end position="29"/>
    </location>
</feature>
<dbReference type="Proteomes" id="UP001344251">
    <property type="component" value="Chromosome"/>
</dbReference>
<evidence type="ECO:0000313" key="4">
    <source>
        <dbReference type="Proteomes" id="UP001344251"/>
    </source>
</evidence>
<keyword evidence="2" id="KW-0732">Signal</keyword>
<organism evidence="3 4">
    <name type="scientific">Streptomyces decoyicus</name>
    <dbReference type="NCBI Taxonomy" id="249567"/>
    <lineage>
        <taxon>Bacteria</taxon>
        <taxon>Bacillati</taxon>
        <taxon>Actinomycetota</taxon>
        <taxon>Actinomycetes</taxon>
        <taxon>Kitasatosporales</taxon>
        <taxon>Streptomycetaceae</taxon>
        <taxon>Streptomyces</taxon>
    </lineage>
</organism>
<evidence type="ECO:0000256" key="2">
    <source>
        <dbReference type="SAM" id="SignalP"/>
    </source>
</evidence>
<gene>
    <name evidence="3" type="ORF">OG863_33865</name>
</gene>
<accession>A0ABZ1FQ15</accession>
<feature type="compositionally biased region" description="Low complexity" evidence="1">
    <location>
        <begin position="37"/>
        <end position="50"/>
    </location>
</feature>
<dbReference type="PROSITE" id="PS51257">
    <property type="entry name" value="PROKAR_LIPOPROTEIN"/>
    <property type="match status" value="1"/>
</dbReference>
<evidence type="ECO:0000256" key="1">
    <source>
        <dbReference type="SAM" id="MobiDB-lite"/>
    </source>
</evidence>
<keyword evidence="4" id="KW-1185">Reference proteome</keyword>
<evidence type="ECO:0008006" key="5">
    <source>
        <dbReference type="Google" id="ProtNLM"/>
    </source>
</evidence>
<feature type="chain" id="PRO_5046016906" description="DUF732 domain-containing protein" evidence="2">
    <location>
        <begin position="30"/>
        <end position="147"/>
    </location>
</feature>
<name>A0ABZ1FQ15_9ACTN</name>
<evidence type="ECO:0000313" key="3">
    <source>
        <dbReference type="EMBL" id="WSB72540.1"/>
    </source>
</evidence>
<feature type="region of interest" description="Disordered" evidence="1">
    <location>
        <begin position="24"/>
        <end position="60"/>
    </location>
</feature>
<reference evidence="3 4" key="1">
    <citation type="submission" date="2022-10" db="EMBL/GenBank/DDBJ databases">
        <title>The complete genomes of actinobacterial strains from the NBC collection.</title>
        <authorList>
            <person name="Joergensen T.S."/>
            <person name="Alvarez Arevalo M."/>
            <person name="Sterndorff E.B."/>
            <person name="Faurdal D."/>
            <person name="Vuksanovic O."/>
            <person name="Mourched A.-S."/>
            <person name="Charusanti P."/>
            <person name="Shaw S."/>
            <person name="Blin K."/>
            <person name="Weber T."/>
        </authorList>
    </citation>
    <scope>NUCLEOTIDE SEQUENCE [LARGE SCALE GENOMIC DNA]</scope>
    <source>
        <strain evidence="3 4">NBC 01774</strain>
    </source>
</reference>
<dbReference type="EMBL" id="CP109106">
    <property type="protein sequence ID" value="WSB72540.1"/>
    <property type="molecule type" value="Genomic_DNA"/>
</dbReference>
<dbReference type="RefSeq" id="WP_326622183.1">
    <property type="nucleotide sequence ID" value="NZ_CP109106.1"/>
</dbReference>
<proteinExistence type="predicted"/>